<evidence type="ECO:0000313" key="4">
    <source>
        <dbReference type="EMBL" id="CAI8012079.1"/>
    </source>
</evidence>
<sequence length="352" mass="39119">MAGRAAEEEGMLFACTHCHKRVKFEELSANQQLCKDCRKKYPLVTCTYCRLDFHPVRNAQNRDSRPACDHCAKDFKQYGTPSFCAVCNLQSAFNSRKCTRCAHSEKKYGSPVSCEQCKMVCAFNKPDDVKRKVGGQTLCLLCTINFKKAQFKRKQHERKKDPQKPPSTTTPSTNTAAVGNRSLKHRDRHRDDESSASKKAKLDLPPPPSDATSSPQFFSTLTRDSQPIDLISSNHLMETDRLYSEIASLKKQVAQKEQGLLDKDKQICQLKAETMEKEKEFRTKFQSQLKSHSDSVESLQAEIRNLRRQLSQSSHKSSSSVSAKGTGSAAKTGSSSSSAHASLAAALTSGVS</sequence>
<name>A0AA35RJ45_GEOBA</name>
<protein>
    <submittedName>
        <fullName evidence="4">Protein FAM76A</fullName>
    </submittedName>
</protein>
<comment type="similarity">
    <text evidence="1">Belongs to the FAM76 family.</text>
</comment>
<feature type="compositionally biased region" description="Polar residues" evidence="3">
    <location>
        <begin position="210"/>
        <end position="219"/>
    </location>
</feature>
<feature type="compositionally biased region" description="Low complexity" evidence="3">
    <location>
        <begin position="311"/>
        <end position="352"/>
    </location>
</feature>
<dbReference type="AlphaFoldDB" id="A0AA35RJ45"/>
<reference evidence="4" key="1">
    <citation type="submission" date="2023-03" db="EMBL/GenBank/DDBJ databases">
        <authorList>
            <person name="Steffen K."/>
            <person name="Cardenas P."/>
        </authorList>
    </citation>
    <scope>NUCLEOTIDE SEQUENCE</scope>
</reference>
<organism evidence="4 5">
    <name type="scientific">Geodia barretti</name>
    <name type="common">Barrett's horny sponge</name>
    <dbReference type="NCBI Taxonomy" id="519541"/>
    <lineage>
        <taxon>Eukaryota</taxon>
        <taxon>Metazoa</taxon>
        <taxon>Porifera</taxon>
        <taxon>Demospongiae</taxon>
        <taxon>Heteroscleromorpha</taxon>
        <taxon>Tetractinellida</taxon>
        <taxon>Astrophorina</taxon>
        <taxon>Geodiidae</taxon>
        <taxon>Geodia</taxon>
    </lineage>
</organism>
<dbReference type="Proteomes" id="UP001174909">
    <property type="component" value="Unassembled WGS sequence"/>
</dbReference>
<feature type="region of interest" description="Disordered" evidence="3">
    <location>
        <begin position="153"/>
        <end position="219"/>
    </location>
</feature>
<evidence type="ECO:0000313" key="5">
    <source>
        <dbReference type="Proteomes" id="UP001174909"/>
    </source>
</evidence>
<feature type="compositionally biased region" description="Low complexity" evidence="3">
    <location>
        <begin position="166"/>
        <end position="175"/>
    </location>
</feature>
<gene>
    <name evidence="4" type="ORF">GBAR_LOCUS7755</name>
</gene>
<keyword evidence="5" id="KW-1185">Reference proteome</keyword>
<accession>A0AA35RJ45</accession>
<dbReference type="InterPro" id="IPR032017">
    <property type="entry name" value="FAM76"/>
</dbReference>
<keyword evidence="2" id="KW-0175">Coiled coil</keyword>
<proteinExistence type="inferred from homology"/>
<evidence type="ECO:0000256" key="2">
    <source>
        <dbReference type="ARBA" id="ARBA00023054"/>
    </source>
</evidence>
<feature type="compositionally biased region" description="Basic and acidic residues" evidence="3">
    <location>
        <begin position="189"/>
        <end position="202"/>
    </location>
</feature>
<dbReference type="EMBL" id="CASHTH010001151">
    <property type="protein sequence ID" value="CAI8012079.1"/>
    <property type="molecule type" value="Genomic_DNA"/>
</dbReference>
<dbReference type="Pfam" id="PF16046">
    <property type="entry name" value="FAM76"/>
    <property type="match status" value="1"/>
</dbReference>
<evidence type="ECO:0000256" key="1">
    <source>
        <dbReference type="ARBA" id="ARBA00009097"/>
    </source>
</evidence>
<feature type="region of interest" description="Disordered" evidence="3">
    <location>
        <begin position="283"/>
        <end position="352"/>
    </location>
</feature>
<dbReference type="PANTHER" id="PTHR46176">
    <property type="entry name" value="LD21662P"/>
    <property type="match status" value="1"/>
</dbReference>
<comment type="caution">
    <text evidence="4">The sequence shown here is derived from an EMBL/GenBank/DDBJ whole genome shotgun (WGS) entry which is preliminary data.</text>
</comment>
<dbReference type="GO" id="GO:0016607">
    <property type="term" value="C:nuclear speck"/>
    <property type="evidence" value="ECO:0007669"/>
    <property type="project" value="TreeGrafter"/>
</dbReference>
<dbReference type="PANTHER" id="PTHR46176:SF1">
    <property type="entry name" value="LD21662P"/>
    <property type="match status" value="1"/>
</dbReference>
<evidence type="ECO:0000256" key="3">
    <source>
        <dbReference type="SAM" id="MobiDB-lite"/>
    </source>
</evidence>